<reference evidence="1 2" key="1">
    <citation type="journal article" date="2018" name="Mol. Biol. Evol.">
        <title>Broad Genomic Sampling Reveals a Smut Pathogenic Ancestry of the Fungal Clade Ustilaginomycotina.</title>
        <authorList>
            <person name="Kijpornyongpan T."/>
            <person name="Mondo S.J."/>
            <person name="Barry K."/>
            <person name="Sandor L."/>
            <person name="Lee J."/>
            <person name="Lipzen A."/>
            <person name="Pangilinan J."/>
            <person name="LaButti K."/>
            <person name="Hainaut M."/>
            <person name="Henrissat B."/>
            <person name="Grigoriev I.V."/>
            <person name="Spatafora J.W."/>
            <person name="Aime M.C."/>
        </authorList>
    </citation>
    <scope>NUCLEOTIDE SEQUENCE [LARGE SCALE GENOMIC DNA]</scope>
    <source>
        <strain evidence="1 2">SA 807</strain>
    </source>
</reference>
<evidence type="ECO:0000313" key="1">
    <source>
        <dbReference type="EMBL" id="PWN52031.1"/>
    </source>
</evidence>
<dbReference type="EMBL" id="KZ819801">
    <property type="protein sequence ID" value="PWN52031.1"/>
    <property type="molecule type" value="Genomic_DNA"/>
</dbReference>
<name>A0ACD0P1V4_9BASI</name>
<sequence length="966" mass="107129">MSSDAVAYTVVAPDVRGDGIELSAQDLRTNLQKGSDEVKLETLRRIIVSTLNGSPQPTLLMPIIQYVLPSKSKQLKKMLHFYWEVCPKLDEQGKLKQEMILVCNAIRNDLQHPNEYIRGSTLRFLQKVKEPELLEPLIPTIRQCLEHRHSYVRKNAVFCVYTIYQQNENLIVDAPELMETFLAAEADTTCKRNAFVLLCHCAPERAVEYFLGLGDQIASQDELMQLAIIELIRKDCKGETPNRAKYIRAVSELLGASSHSVKYEAATTLTTLTQNAAAVKATASALIELIVKESDNNVKLIVLDRLDTLRKRHEHVIDPLVMDLLRVLSSPDMDVRKKALSIALEMVSSRNIEEVVLLLKKELMKTVELAQDKNIEYRQLLIQSIHGCAIKFSEVASNVVHVLMEFLGDSNNPSAVDVIAFVREVVEKFPDLRSSIVDKLLRTFIEIKSGKVFRGALWIVGEYCANVEDIKEAMQQIRKVIGEVPILAAEERLLEQAEKPDAERESGEVPQPKATTTSRVRADGTYATETAFSSEANQSARLEAVKNASKPPLRSLILLGDFYTGTVLASTLTKLVLRFAALSSDAMAQNSLRAEAMLIMTSIVRVGHSKFAAAPIDEDSQERIMSCVQTLASAQESVEEKEEASEVFLHDTKAAYAKMIQHEQKKAAEKAAKETKVVKIQADDLLSFRQFSKKGGADLAEDFEKELTAATGTVEGSKDDFISKLQRVVQLTGFSDPVYAEAYVNVHQFDILLDVLVVNQTTETLQNLSIEFATLGDLKLVERPMSYTLAPYSYQSIKATIKVSSTETGVIFGNIIYEGAAGAGTASAGDSSCVVLNDIHIDIMDYISPAYCNEAQFRSMWTEFEWENKVNVNTNITGLREYLAHIMKSTNMSCLTPDASLAGECGFLSANMYARSLFGEDALANLSIEQLEDGTIQGHVRIRSKTQGIALSLGDKITLAQKVSNE</sequence>
<gene>
    <name evidence="1" type="ORF">IE53DRAFT_385577</name>
</gene>
<dbReference type="Proteomes" id="UP000245626">
    <property type="component" value="Unassembled WGS sequence"/>
</dbReference>
<accession>A0ACD0P1V4</accession>
<protein>
    <submittedName>
        <fullName evidence="1">SEC26</fullName>
    </submittedName>
</protein>
<keyword evidence="2" id="KW-1185">Reference proteome</keyword>
<proteinExistence type="predicted"/>
<evidence type="ECO:0000313" key="2">
    <source>
        <dbReference type="Proteomes" id="UP000245626"/>
    </source>
</evidence>
<organism evidence="1 2">
    <name type="scientific">Violaceomyces palustris</name>
    <dbReference type="NCBI Taxonomy" id="1673888"/>
    <lineage>
        <taxon>Eukaryota</taxon>
        <taxon>Fungi</taxon>
        <taxon>Dikarya</taxon>
        <taxon>Basidiomycota</taxon>
        <taxon>Ustilaginomycotina</taxon>
        <taxon>Ustilaginomycetes</taxon>
        <taxon>Violaceomycetales</taxon>
        <taxon>Violaceomycetaceae</taxon>
        <taxon>Violaceomyces</taxon>
    </lineage>
</organism>